<accession>A0A396IS58</accession>
<dbReference type="Gramene" id="rna16956">
    <property type="protein sequence ID" value="RHN68586.1"/>
    <property type="gene ID" value="gene16956"/>
</dbReference>
<evidence type="ECO:0000313" key="1">
    <source>
        <dbReference type="EMBL" id="RHN68586.1"/>
    </source>
</evidence>
<name>A0A396IS58_MEDTR</name>
<comment type="caution">
    <text evidence="1">The sequence shown here is derived from an EMBL/GenBank/DDBJ whole genome shotgun (WGS) entry which is preliminary data.</text>
</comment>
<protein>
    <submittedName>
        <fullName evidence="1">Uncharacterized protein</fullName>
    </submittedName>
</protein>
<dbReference type="EMBL" id="PSQE01000003">
    <property type="protein sequence ID" value="RHN68586.1"/>
    <property type="molecule type" value="Genomic_DNA"/>
</dbReference>
<proteinExistence type="predicted"/>
<gene>
    <name evidence="1" type="ORF">MtrunA17_Chr3g0115491</name>
</gene>
<sequence length="65" mass="7557">MCKVCLSLLNQDLPEQAAQTSNTFLQLEVLSQPRRKQPQRMLPCRQQNRIYQSSRSKLLPDSPQD</sequence>
<dbReference type="AlphaFoldDB" id="A0A396IS58"/>
<dbReference type="Proteomes" id="UP000265566">
    <property type="component" value="Chromosome 3"/>
</dbReference>
<evidence type="ECO:0000313" key="2">
    <source>
        <dbReference type="Proteomes" id="UP000265566"/>
    </source>
</evidence>
<organism evidence="1 2">
    <name type="scientific">Medicago truncatula</name>
    <name type="common">Barrel medic</name>
    <name type="synonym">Medicago tribuloides</name>
    <dbReference type="NCBI Taxonomy" id="3880"/>
    <lineage>
        <taxon>Eukaryota</taxon>
        <taxon>Viridiplantae</taxon>
        <taxon>Streptophyta</taxon>
        <taxon>Embryophyta</taxon>
        <taxon>Tracheophyta</taxon>
        <taxon>Spermatophyta</taxon>
        <taxon>Magnoliopsida</taxon>
        <taxon>eudicotyledons</taxon>
        <taxon>Gunneridae</taxon>
        <taxon>Pentapetalae</taxon>
        <taxon>rosids</taxon>
        <taxon>fabids</taxon>
        <taxon>Fabales</taxon>
        <taxon>Fabaceae</taxon>
        <taxon>Papilionoideae</taxon>
        <taxon>50 kb inversion clade</taxon>
        <taxon>NPAAA clade</taxon>
        <taxon>Hologalegina</taxon>
        <taxon>IRL clade</taxon>
        <taxon>Trifolieae</taxon>
        <taxon>Medicago</taxon>
    </lineage>
</organism>
<reference evidence="2" key="1">
    <citation type="journal article" date="2018" name="Nat. Plants">
        <title>Whole-genome landscape of Medicago truncatula symbiotic genes.</title>
        <authorList>
            <person name="Pecrix Y."/>
            <person name="Staton S.E."/>
            <person name="Sallet E."/>
            <person name="Lelandais-Briere C."/>
            <person name="Moreau S."/>
            <person name="Carrere S."/>
            <person name="Blein T."/>
            <person name="Jardinaud M.F."/>
            <person name="Latrasse D."/>
            <person name="Zouine M."/>
            <person name="Zahm M."/>
            <person name="Kreplak J."/>
            <person name="Mayjonade B."/>
            <person name="Satge C."/>
            <person name="Perez M."/>
            <person name="Cauet S."/>
            <person name="Marande W."/>
            <person name="Chantry-Darmon C."/>
            <person name="Lopez-Roques C."/>
            <person name="Bouchez O."/>
            <person name="Berard A."/>
            <person name="Debelle F."/>
            <person name="Munos S."/>
            <person name="Bendahmane A."/>
            <person name="Berges H."/>
            <person name="Niebel A."/>
            <person name="Buitink J."/>
            <person name="Frugier F."/>
            <person name="Benhamed M."/>
            <person name="Crespi M."/>
            <person name="Gouzy J."/>
            <person name="Gamas P."/>
        </authorList>
    </citation>
    <scope>NUCLEOTIDE SEQUENCE [LARGE SCALE GENOMIC DNA]</scope>
    <source>
        <strain evidence="2">cv. Jemalong A17</strain>
    </source>
</reference>